<gene>
    <name evidence="1" type="ORF">ACJMK2_038316</name>
</gene>
<protein>
    <recommendedName>
        <fullName evidence="3">Sushi domain-containing protein</fullName>
    </recommendedName>
</protein>
<dbReference type="EMBL" id="JBJQND010000007">
    <property type="protein sequence ID" value="KAL3870239.1"/>
    <property type="molecule type" value="Genomic_DNA"/>
</dbReference>
<organism evidence="1 2">
    <name type="scientific">Sinanodonta woodiana</name>
    <name type="common">Chinese pond mussel</name>
    <name type="synonym">Anodonta woodiana</name>
    <dbReference type="NCBI Taxonomy" id="1069815"/>
    <lineage>
        <taxon>Eukaryota</taxon>
        <taxon>Metazoa</taxon>
        <taxon>Spiralia</taxon>
        <taxon>Lophotrochozoa</taxon>
        <taxon>Mollusca</taxon>
        <taxon>Bivalvia</taxon>
        <taxon>Autobranchia</taxon>
        <taxon>Heteroconchia</taxon>
        <taxon>Palaeoheterodonta</taxon>
        <taxon>Unionida</taxon>
        <taxon>Unionoidea</taxon>
        <taxon>Unionidae</taxon>
        <taxon>Unioninae</taxon>
        <taxon>Sinanodonta</taxon>
    </lineage>
</organism>
<sequence>RCQVDRSLFILPEVHYAEHNHYLNVHCPDKMELQLKGNNQKLEGTPMFCSKGTWTPKLPMCIQNELILQSMCKISDVSGEITEFTISETKTAPGEFIPHNQSIEKVCGDGYRPHGILTCNAGIWMGNSTCEL</sequence>
<evidence type="ECO:0008006" key="3">
    <source>
        <dbReference type="Google" id="ProtNLM"/>
    </source>
</evidence>
<name>A0ABD3W8M6_SINWO</name>
<feature type="non-terminal residue" evidence="1">
    <location>
        <position position="132"/>
    </location>
</feature>
<dbReference type="Proteomes" id="UP001634394">
    <property type="component" value="Unassembled WGS sequence"/>
</dbReference>
<dbReference type="AlphaFoldDB" id="A0ABD3W8M6"/>
<feature type="non-terminal residue" evidence="1">
    <location>
        <position position="1"/>
    </location>
</feature>
<accession>A0ABD3W8M6</accession>
<evidence type="ECO:0000313" key="2">
    <source>
        <dbReference type="Proteomes" id="UP001634394"/>
    </source>
</evidence>
<proteinExistence type="predicted"/>
<reference evidence="1 2" key="1">
    <citation type="submission" date="2024-11" db="EMBL/GenBank/DDBJ databases">
        <title>Chromosome-level genome assembly of the freshwater bivalve Anodonta woodiana.</title>
        <authorList>
            <person name="Chen X."/>
        </authorList>
    </citation>
    <scope>NUCLEOTIDE SEQUENCE [LARGE SCALE GENOMIC DNA]</scope>
    <source>
        <strain evidence="1">MN2024</strain>
        <tissue evidence="1">Gills</tissue>
    </source>
</reference>
<keyword evidence="2" id="KW-1185">Reference proteome</keyword>
<evidence type="ECO:0000313" key="1">
    <source>
        <dbReference type="EMBL" id="KAL3870239.1"/>
    </source>
</evidence>
<comment type="caution">
    <text evidence="1">The sequence shown here is derived from an EMBL/GenBank/DDBJ whole genome shotgun (WGS) entry which is preliminary data.</text>
</comment>